<proteinExistence type="predicted"/>
<dbReference type="Pfam" id="PF01370">
    <property type="entry name" value="Epimerase"/>
    <property type="match status" value="1"/>
</dbReference>
<accession>A0ABP8LBT7</accession>
<gene>
    <name evidence="2" type="ORF">GCM10023169_25740</name>
</gene>
<organism evidence="2 3">
    <name type="scientific">Georgenia halophila</name>
    <dbReference type="NCBI Taxonomy" id="620889"/>
    <lineage>
        <taxon>Bacteria</taxon>
        <taxon>Bacillati</taxon>
        <taxon>Actinomycetota</taxon>
        <taxon>Actinomycetes</taxon>
        <taxon>Micrococcales</taxon>
        <taxon>Bogoriellaceae</taxon>
        <taxon>Georgenia</taxon>
    </lineage>
</organism>
<dbReference type="InterPro" id="IPR051783">
    <property type="entry name" value="NAD(P)-dependent_oxidoreduct"/>
</dbReference>
<evidence type="ECO:0000259" key="1">
    <source>
        <dbReference type="Pfam" id="PF01370"/>
    </source>
</evidence>
<dbReference type="PANTHER" id="PTHR48079:SF6">
    <property type="entry name" value="NAD(P)-BINDING DOMAIN-CONTAINING PROTEIN-RELATED"/>
    <property type="match status" value="1"/>
</dbReference>
<reference evidence="3" key="1">
    <citation type="journal article" date="2019" name="Int. J. Syst. Evol. Microbiol.">
        <title>The Global Catalogue of Microorganisms (GCM) 10K type strain sequencing project: providing services to taxonomists for standard genome sequencing and annotation.</title>
        <authorList>
            <consortium name="The Broad Institute Genomics Platform"/>
            <consortium name="The Broad Institute Genome Sequencing Center for Infectious Disease"/>
            <person name="Wu L."/>
            <person name="Ma J."/>
        </authorList>
    </citation>
    <scope>NUCLEOTIDE SEQUENCE [LARGE SCALE GENOMIC DNA]</scope>
    <source>
        <strain evidence="3">JCM 17810</strain>
    </source>
</reference>
<dbReference type="InterPro" id="IPR036291">
    <property type="entry name" value="NAD(P)-bd_dom_sf"/>
</dbReference>
<dbReference type="Proteomes" id="UP001500622">
    <property type="component" value="Unassembled WGS sequence"/>
</dbReference>
<comment type="caution">
    <text evidence="2">The sequence shown here is derived from an EMBL/GenBank/DDBJ whole genome shotgun (WGS) entry which is preliminary data.</text>
</comment>
<dbReference type="Gene3D" id="3.40.50.720">
    <property type="entry name" value="NAD(P)-binding Rossmann-like Domain"/>
    <property type="match status" value="1"/>
</dbReference>
<name>A0ABP8LBT7_9MICO</name>
<protein>
    <recommendedName>
        <fullName evidence="1">NAD-dependent epimerase/dehydratase domain-containing protein</fullName>
    </recommendedName>
</protein>
<dbReference type="PANTHER" id="PTHR48079">
    <property type="entry name" value="PROTEIN YEEZ"/>
    <property type="match status" value="1"/>
</dbReference>
<evidence type="ECO:0000313" key="2">
    <source>
        <dbReference type="EMBL" id="GAA4426689.1"/>
    </source>
</evidence>
<feature type="domain" description="NAD-dependent epimerase/dehydratase" evidence="1">
    <location>
        <begin position="3"/>
        <end position="248"/>
    </location>
</feature>
<dbReference type="SUPFAM" id="SSF51735">
    <property type="entry name" value="NAD(P)-binding Rossmann-fold domains"/>
    <property type="match status" value="1"/>
</dbReference>
<evidence type="ECO:0000313" key="3">
    <source>
        <dbReference type="Proteomes" id="UP001500622"/>
    </source>
</evidence>
<dbReference type="RefSeq" id="WP_345216663.1">
    <property type="nucleotide sequence ID" value="NZ_BAABGN010000011.1"/>
</dbReference>
<dbReference type="EMBL" id="BAABGN010000011">
    <property type="protein sequence ID" value="GAA4426689.1"/>
    <property type="molecule type" value="Genomic_DNA"/>
</dbReference>
<sequence length="535" mass="57889">MRVAVVGGTGNVGTSVLEQLSRADEISSVVGIARRMPDRSAEPYSNAEWVSLDVGAEARDDAGEEQLVASLTEAFTGVDAVIHLSWLLQPNHQRELLRRTNVDGTARVAKACARAGVKQLVCASSWAAYSPAPDLTPRDESWPTGGVPSSHYSVDKAAQERVLDELEAEHPDIVVTRMRTALIFGGDAGAQVGRYFLGPWVPRGLLRIGVLPALPAPTGIRAQVVHAQDAARAYLEVVLRRAGGAFNVSTDEVLLAEDFARILDHGRTIPVPARAARPLLHYAWRARLFASDAGWLDMATALPVMDSGRIRRELGWQPRHDAVSSVRELLNGIVERRGRASVPMRPHDRAFEGVPGHRPALRARAGAVGSSEGPVDRELLGIYLGDHLAGATGGVERIDRMAKAYADTELGPELTLLAAEIAQARQELHTLIEELGLPTKPHRQALAWVAEHAGRLKLNGRVLGRSPLTVVLELELMRSAVAGQASLWQTMADLADDLGFERARFTALAERSLEFQARLESLHGRVHTSAFHAGA</sequence>
<keyword evidence="3" id="KW-1185">Reference proteome</keyword>
<dbReference type="InterPro" id="IPR001509">
    <property type="entry name" value="Epimerase_deHydtase"/>
</dbReference>